<sequence length="63" mass="7440">MEKEETRGWRDVWLIALKTFASLAASVALGTHLTNKYLEGLLCTRRHKCYFIYLFNYFHLSLV</sequence>
<gene>
    <name evidence="2" type="ORF">PHYPA_016355</name>
</gene>
<dbReference type="Gramene" id="Pp3c12_16170V3.1">
    <property type="protein sequence ID" value="PAC:32972268.CDS.1"/>
    <property type="gene ID" value="Pp3c12_16170"/>
</dbReference>
<keyword evidence="1" id="KW-0812">Transmembrane</keyword>
<evidence type="ECO:0000313" key="4">
    <source>
        <dbReference type="Proteomes" id="UP000006727"/>
    </source>
</evidence>
<evidence type="ECO:0000313" key="3">
    <source>
        <dbReference type="EnsemblPlants" id="PAC:32972268.CDS.1"/>
    </source>
</evidence>
<protein>
    <submittedName>
        <fullName evidence="2 3">Uncharacterized protein</fullName>
    </submittedName>
</protein>
<evidence type="ECO:0000313" key="2">
    <source>
        <dbReference type="EMBL" id="PNR43972.1"/>
    </source>
</evidence>
<accession>A0A2K1JR12</accession>
<dbReference type="InParanoid" id="A0A2K1JR12"/>
<keyword evidence="4" id="KW-1185">Reference proteome</keyword>
<reference evidence="3" key="3">
    <citation type="submission" date="2020-12" db="UniProtKB">
        <authorList>
            <consortium name="EnsemblPlants"/>
        </authorList>
    </citation>
    <scope>IDENTIFICATION</scope>
</reference>
<keyword evidence="1" id="KW-0472">Membrane</keyword>
<reference evidence="2 4" key="2">
    <citation type="journal article" date="2018" name="Plant J.">
        <title>The Physcomitrella patens chromosome-scale assembly reveals moss genome structure and evolution.</title>
        <authorList>
            <person name="Lang D."/>
            <person name="Ullrich K.K."/>
            <person name="Murat F."/>
            <person name="Fuchs J."/>
            <person name="Jenkins J."/>
            <person name="Haas F.B."/>
            <person name="Piednoel M."/>
            <person name="Gundlach H."/>
            <person name="Van Bel M."/>
            <person name="Meyberg R."/>
            <person name="Vives C."/>
            <person name="Morata J."/>
            <person name="Symeonidi A."/>
            <person name="Hiss M."/>
            <person name="Muchero W."/>
            <person name="Kamisugi Y."/>
            <person name="Saleh O."/>
            <person name="Blanc G."/>
            <person name="Decker E.L."/>
            <person name="van Gessel N."/>
            <person name="Grimwood J."/>
            <person name="Hayes R.D."/>
            <person name="Graham S.W."/>
            <person name="Gunter L.E."/>
            <person name="McDaniel S.F."/>
            <person name="Hoernstein S.N.W."/>
            <person name="Larsson A."/>
            <person name="Li F.W."/>
            <person name="Perroud P.F."/>
            <person name="Phillips J."/>
            <person name="Ranjan P."/>
            <person name="Rokshar D.S."/>
            <person name="Rothfels C.J."/>
            <person name="Schneider L."/>
            <person name="Shu S."/>
            <person name="Stevenson D.W."/>
            <person name="Thummler F."/>
            <person name="Tillich M."/>
            <person name="Villarreal Aguilar J.C."/>
            <person name="Widiez T."/>
            <person name="Wong G.K."/>
            <person name="Wymore A."/>
            <person name="Zhang Y."/>
            <person name="Zimmer A.D."/>
            <person name="Quatrano R.S."/>
            <person name="Mayer K.F.X."/>
            <person name="Goodstein D."/>
            <person name="Casacuberta J.M."/>
            <person name="Vandepoele K."/>
            <person name="Reski R."/>
            <person name="Cuming A.C."/>
            <person name="Tuskan G.A."/>
            <person name="Maumus F."/>
            <person name="Salse J."/>
            <person name="Schmutz J."/>
            <person name="Rensing S.A."/>
        </authorList>
    </citation>
    <scope>NUCLEOTIDE SEQUENCE [LARGE SCALE GENOMIC DNA]</scope>
    <source>
        <strain evidence="3 4">cv. Gransden 2004</strain>
    </source>
</reference>
<dbReference type="AlphaFoldDB" id="A0A2K1JR12"/>
<reference evidence="2 4" key="1">
    <citation type="journal article" date="2008" name="Science">
        <title>The Physcomitrella genome reveals evolutionary insights into the conquest of land by plants.</title>
        <authorList>
            <person name="Rensing S."/>
            <person name="Lang D."/>
            <person name="Zimmer A."/>
            <person name="Terry A."/>
            <person name="Salamov A."/>
            <person name="Shapiro H."/>
            <person name="Nishiyama T."/>
            <person name="Perroud P.-F."/>
            <person name="Lindquist E."/>
            <person name="Kamisugi Y."/>
            <person name="Tanahashi T."/>
            <person name="Sakakibara K."/>
            <person name="Fujita T."/>
            <person name="Oishi K."/>
            <person name="Shin-I T."/>
            <person name="Kuroki Y."/>
            <person name="Toyoda A."/>
            <person name="Suzuki Y."/>
            <person name="Hashimoto A."/>
            <person name="Yamaguchi K."/>
            <person name="Sugano A."/>
            <person name="Kohara Y."/>
            <person name="Fujiyama A."/>
            <person name="Anterola A."/>
            <person name="Aoki S."/>
            <person name="Ashton N."/>
            <person name="Barbazuk W.B."/>
            <person name="Barker E."/>
            <person name="Bennetzen J."/>
            <person name="Bezanilla M."/>
            <person name="Blankenship R."/>
            <person name="Cho S.H."/>
            <person name="Dutcher S."/>
            <person name="Estelle M."/>
            <person name="Fawcett J.A."/>
            <person name="Gundlach H."/>
            <person name="Hanada K."/>
            <person name="Heyl A."/>
            <person name="Hicks K.A."/>
            <person name="Hugh J."/>
            <person name="Lohr M."/>
            <person name="Mayer K."/>
            <person name="Melkozernov A."/>
            <person name="Murata T."/>
            <person name="Nelson D."/>
            <person name="Pils B."/>
            <person name="Prigge M."/>
            <person name="Reiss B."/>
            <person name="Renner T."/>
            <person name="Rombauts S."/>
            <person name="Rushton P."/>
            <person name="Sanderfoot A."/>
            <person name="Schween G."/>
            <person name="Shiu S.-H."/>
            <person name="Stueber K."/>
            <person name="Theodoulou F.L."/>
            <person name="Tu H."/>
            <person name="Van de Peer Y."/>
            <person name="Verrier P.J."/>
            <person name="Waters E."/>
            <person name="Wood A."/>
            <person name="Yang L."/>
            <person name="Cove D."/>
            <person name="Cuming A."/>
            <person name="Hasebe M."/>
            <person name="Lucas S."/>
            <person name="Mishler D.B."/>
            <person name="Reski R."/>
            <person name="Grigoriev I."/>
            <person name="Quatrano R.S."/>
            <person name="Boore J.L."/>
        </authorList>
    </citation>
    <scope>NUCLEOTIDE SEQUENCE [LARGE SCALE GENOMIC DNA]</scope>
    <source>
        <strain evidence="3 4">cv. Gransden 2004</strain>
    </source>
</reference>
<dbReference type="Proteomes" id="UP000006727">
    <property type="component" value="Chromosome 12"/>
</dbReference>
<feature type="transmembrane region" description="Helical" evidence="1">
    <location>
        <begin position="12"/>
        <end position="31"/>
    </location>
</feature>
<evidence type="ECO:0000256" key="1">
    <source>
        <dbReference type="SAM" id="Phobius"/>
    </source>
</evidence>
<organism evidence="2">
    <name type="scientific">Physcomitrium patens</name>
    <name type="common">Spreading-leaved earth moss</name>
    <name type="synonym">Physcomitrella patens</name>
    <dbReference type="NCBI Taxonomy" id="3218"/>
    <lineage>
        <taxon>Eukaryota</taxon>
        <taxon>Viridiplantae</taxon>
        <taxon>Streptophyta</taxon>
        <taxon>Embryophyta</taxon>
        <taxon>Bryophyta</taxon>
        <taxon>Bryophytina</taxon>
        <taxon>Bryopsida</taxon>
        <taxon>Funariidae</taxon>
        <taxon>Funariales</taxon>
        <taxon>Funariaceae</taxon>
        <taxon>Physcomitrium</taxon>
    </lineage>
</organism>
<dbReference type="EnsemblPlants" id="Pp3c12_16170V3.1">
    <property type="protein sequence ID" value="PAC:32972268.CDS.1"/>
    <property type="gene ID" value="Pp3c12_16170"/>
</dbReference>
<name>A0A2K1JR12_PHYPA</name>
<proteinExistence type="predicted"/>
<dbReference type="EMBL" id="ABEU02000012">
    <property type="protein sequence ID" value="PNR43972.1"/>
    <property type="molecule type" value="Genomic_DNA"/>
</dbReference>
<keyword evidence="1" id="KW-1133">Transmembrane helix</keyword>